<evidence type="ECO:0000256" key="1">
    <source>
        <dbReference type="SAM" id="MobiDB-lite"/>
    </source>
</evidence>
<dbReference type="SUPFAM" id="SSF52540">
    <property type="entry name" value="P-loop containing nucleoside triphosphate hydrolases"/>
    <property type="match status" value="1"/>
</dbReference>
<sequence length="992" mass="111734">MTIEYKKDGSGWHRWDLHLHGPGTKLANGYGDASDENLRAYLEILEDSDVQVFGITDYFSFDSYFAVSAEYARLYPEGKKIFIPNCEFRLTETVSSDGRNVHTHVLIDPALASETKLRTLLSDLQTHKTRDGLRLRCSDLTSREEYHQATISLSDLQTALKKVFPDETAYMIVTAAGNDGLRGVDTKSARSKSISDELDKASHAFFGSDKSTGYFLSTNRYEDGSPSEKKPVYSGSDAHAMSDLARLSGDEAGFPPTWIKADLTFRGLRQTLFEPKGRVHIGERPTVLERINQDATRFIAELRVNQIAGYAAANGSWFKNVSIPFNPELTAIIGNKGSGKSAIADILGLLGESRQQEHFSFLTDEARNRKFRQKGYAENFTATVTWASGTERAKKLDEDVDELRPEAVKYLPQNYFENLTNEIEVKAFRKEIEEVVFSHVEESDRMGKSTFSELEDLKTAQSKSDISTLKVRLSELNIEIVELEQQADPSTSARLKEQLKQRCEEYRVLENSKPAAVEKPEEETPEQRAVSEEIERTRALQATITERSTQAVDRLSAIKTDLVSLGSLKESVNALDAHVKQSKEELRPICTRFGLDIDLIVSHKMGTASIDAKAAELAAEVKALEVEHAGEFIEGTDFGALTGVPALRKAHQYLADKLKALQETLSAPQRRYQRYLQTLSEITKKMEEVMGEDDSPKPGTIKDLDARIRYIEEDLQAQLDTRYSDRDGLARSIFNSKEKVRSFYEGLKSSVEEKLATVSSEEFDVSIDASFVPSHEFPGRFLEIVTQTARGPFRGAVEGRRDLERRMTDVSWNDVETILSFAKTIIADVKAEDISKQIKDVKRLYDLLFSLEYFEPRYELRLGGKNLNQLSPGEKGLLLLVFYLHLDKEKTPLIIDQPEDNLDNDSIFTVLARCIRDAKKSRQVILVTHNPNLAVGADAEQILHVTLDKADNYKFTYESGSIENPRINDAIVKILEGSKPAFVQRRLKYQIK</sequence>
<dbReference type="EMBL" id="CP053562">
    <property type="protein sequence ID" value="QPZ91214.1"/>
    <property type="molecule type" value="Genomic_DNA"/>
</dbReference>
<feature type="region of interest" description="Disordered" evidence="1">
    <location>
        <begin position="511"/>
        <end position="532"/>
    </location>
</feature>
<accession>A0ABX6YV87</accession>
<evidence type="ECO:0000313" key="3">
    <source>
        <dbReference type="EMBL" id="QPZ91214.1"/>
    </source>
</evidence>
<dbReference type="Gene3D" id="3.40.50.300">
    <property type="entry name" value="P-loop containing nucleotide triphosphate hydrolases"/>
    <property type="match status" value="2"/>
</dbReference>
<evidence type="ECO:0000259" key="2">
    <source>
        <dbReference type="Pfam" id="PF02463"/>
    </source>
</evidence>
<dbReference type="Pfam" id="PF02463">
    <property type="entry name" value="SMC_N"/>
    <property type="match status" value="1"/>
</dbReference>
<reference evidence="3 4" key="1">
    <citation type="submission" date="2020-05" db="EMBL/GenBank/DDBJ databases">
        <title>Thioclava electrotropha strain Elox9 finished genome.</title>
        <authorList>
            <person name="Rowe A.R."/>
            <person name="Wilbanks E.G."/>
        </authorList>
    </citation>
    <scope>NUCLEOTIDE SEQUENCE [LARGE SCALE GENOMIC DNA]</scope>
    <source>
        <strain evidence="3 4">Elox9</strain>
    </source>
</reference>
<keyword evidence="4" id="KW-1185">Reference proteome</keyword>
<dbReference type="NCBIfam" id="NF045780">
    <property type="entry name" value="TrlF_fam_ATP"/>
    <property type="match status" value="1"/>
</dbReference>
<dbReference type="RefSeq" id="WP_083079281.1">
    <property type="nucleotide sequence ID" value="NZ_CP053562.1"/>
</dbReference>
<feature type="domain" description="RecF/RecN/SMC N-terminal" evidence="2">
    <location>
        <begin position="319"/>
        <end position="947"/>
    </location>
</feature>
<gene>
    <name evidence="3" type="ORF">AKL02_010075</name>
</gene>
<dbReference type="Proteomes" id="UP000192422">
    <property type="component" value="Chromosome"/>
</dbReference>
<evidence type="ECO:0000313" key="4">
    <source>
        <dbReference type="Proteomes" id="UP000192422"/>
    </source>
</evidence>
<name>A0ABX6YV87_9RHOB</name>
<protein>
    <submittedName>
        <fullName evidence="3">AAA family ATPase</fullName>
    </submittedName>
</protein>
<organism evidence="3 4">
    <name type="scientific">Thioclava electrotropha</name>
    <dbReference type="NCBI Taxonomy" id="1549850"/>
    <lineage>
        <taxon>Bacteria</taxon>
        <taxon>Pseudomonadati</taxon>
        <taxon>Pseudomonadota</taxon>
        <taxon>Alphaproteobacteria</taxon>
        <taxon>Rhodobacterales</taxon>
        <taxon>Paracoccaceae</taxon>
        <taxon>Thioclava</taxon>
    </lineage>
</organism>
<proteinExistence type="predicted"/>
<dbReference type="PANTHER" id="PTHR32182">
    <property type="entry name" value="DNA REPLICATION AND REPAIR PROTEIN RECF"/>
    <property type="match status" value="1"/>
</dbReference>
<dbReference type="InterPro" id="IPR027417">
    <property type="entry name" value="P-loop_NTPase"/>
</dbReference>
<dbReference type="PANTHER" id="PTHR32182:SF22">
    <property type="entry name" value="ATP-DEPENDENT ENDONUCLEASE, OLD FAMILY-RELATED"/>
    <property type="match status" value="1"/>
</dbReference>
<dbReference type="InterPro" id="IPR003395">
    <property type="entry name" value="RecF/RecN/SMC_N"/>
</dbReference>
<dbReference type="InterPro" id="IPR054787">
    <property type="entry name" value="TrlF_ATPase"/>
</dbReference>